<reference evidence="2 3" key="1">
    <citation type="submission" date="2016-03" db="EMBL/GenBank/DDBJ databases">
        <title>Cyphomyrmex costatus WGS genome.</title>
        <authorList>
            <person name="Nygaard S."/>
            <person name="Hu H."/>
            <person name="Boomsma J."/>
            <person name="Zhang G."/>
        </authorList>
    </citation>
    <scope>NUCLEOTIDE SEQUENCE [LARGE SCALE GENOMIC DNA]</scope>
    <source>
        <strain evidence="2">MS0001</strain>
        <tissue evidence="2">Whole body</tissue>
    </source>
</reference>
<dbReference type="EMBL" id="KQ977220">
    <property type="protein sequence ID" value="KYN04936.1"/>
    <property type="molecule type" value="Genomic_DNA"/>
</dbReference>
<proteinExistence type="predicted"/>
<feature type="region of interest" description="Disordered" evidence="1">
    <location>
        <begin position="39"/>
        <end position="94"/>
    </location>
</feature>
<protein>
    <submittedName>
        <fullName evidence="2">Uncharacterized protein</fullName>
    </submittedName>
</protein>
<organism evidence="2 3">
    <name type="scientific">Cyphomyrmex costatus</name>
    <dbReference type="NCBI Taxonomy" id="456900"/>
    <lineage>
        <taxon>Eukaryota</taxon>
        <taxon>Metazoa</taxon>
        <taxon>Ecdysozoa</taxon>
        <taxon>Arthropoda</taxon>
        <taxon>Hexapoda</taxon>
        <taxon>Insecta</taxon>
        <taxon>Pterygota</taxon>
        <taxon>Neoptera</taxon>
        <taxon>Endopterygota</taxon>
        <taxon>Hymenoptera</taxon>
        <taxon>Apocrita</taxon>
        <taxon>Aculeata</taxon>
        <taxon>Formicoidea</taxon>
        <taxon>Formicidae</taxon>
        <taxon>Myrmicinae</taxon>
        <taxon>Cyphomyrmex</taxon>
    </lineage>
</organism>
<feature type="non-terminal residue" evidence="2">
    <location>
        <position position="1"/>
    </location>
</feature>
<keyword evidence="3" id="KW-1185">Reference proteome</keyword>
<name>A0A195CW78_9HYME</name>
<sequence>GASSCRSVLRFDVGNHAPHSPSAAEIFGFIVCEGLSPNRARKTSRKEGEEGPTTSRTKKEDEEGEEEDRGRAWGERERILSGNGSSREKRRRGEGSVVNLIFKCKQIYIVAKAPPTDVVLLSTAADAEASSPTCWIFFFIFFSIIKDCY</sequence>
<evidence type="ECO:0000313" key="3">
    <source>
        <dbReference type="Proteomes" id="UP000078542"/>
    </source>
</evidence>
<evidence type="ECO:0000256" key="1">
    <source>
        <dbReference type="SAM" id="MobiDB-lite"/>
    </source>
</evidence>
<feature type="compositionally biased region" description="Basic and acidic residues" evidence="1">
    <location>
        <begin position="68"/>
        <end position="79"/>
    </location>
</feature>
<gene>
    <name evidence="2" type="ORF">ALC62_04322</name>
</gene>
<dbReference type="Proteomes" id="UP000078542">
    <property type="component" value="Unassembled WGS sequence"/>
</dbReference>
<dbReference type="AlphaFoldDB" id="A0A195CW78"/>
<accession>A0A195CW78</accession>
<evidence type="ECO:0000313" key="2">
    <source>
        <dbReference type="EMBL" id="KYN04936.1"/>
    </source>
</evidence>